<accession>A0A6G5AIH1</accession>
<sequence>MICSAEFCYNFYEPTSPPESPREIITIQNFMRARKHHNDITSRMRTANDMFVIIYSFCCQYAYLHAFLDIQVLQDEHFLLIQMQQFTACKILAAGIAPIPQYKLVRQ</sequence>
<reference evidence="1" key="1">
    <citation type="submission" date="2020-03" db="EMBL/GenBank/DDBJ databases">
        <title>A transcriptome and proteome of the tick Rhipicephalus microplus shaped by the genetic composition of its hosts and developmental stage.</title>
        <authorList>
            <person name="Garcia G.R."/>
            <person name="Ribeiro J.M.C."/>
            <person name="Maruyama S.R."/>
            <person name="Gardinasse L.G."/>
            <person name="Nelson K."/>
            <person name="Ferreira B.R."/>
            <person name="Andrade T.G."/>
            <person name="Santos I.K.F.M."/>
        </authorList>
    </citation>
    <scope>NUCLEOTIDE SEQUENCE</scope>
    <source>
        <strain evidence="1">NSGR</strain>
        <tissue evidence="1">Salivary glands</tissue>
    </source>
</reference>
<evidence type="ECO:0000313" key="1">
    <source>
        <dbReference type="EMBL" id="NIE50036.1"/>
    </source>
</evidence>
<dbReference type="AlphaFoldDB" id="A0A6G5AIH1"/>
<organism evidence="1">
    <name type="scientific">Rhipicephalus microplus</name>
    <name type="common">Cattle tick</name>
    <name type="synonym">Boophilus microplus</name>
    <dbReference type="NCBI Taxonomy" id="6941"/>
    <lineage>
        <taxon>Eukaryota</taxon>
        <taxon>Metazoa</taxon>
        <taxon>Ecdysozoa</taxon>
        <taxon>Arthropoda</taxon>
        <taxon>Chelicerata</taxon>
        <taxon>Arachnida</taxon>
        <taxon>Acari</taxon>
        <taxon>Parasitiformes</taxon>
        <taxon>Ixodida</taxon>
        <taxon>Ixodoidea</taxon>
        <taxon>Ixodidae</taxon>
        <taxon>Rhipicephalinae</taxon>
        <taxon>Rhipicephalus</taxon>
        <taxon>Boophilus</taxon>
    </lineage>
</organism>
<proteinExistence type="predicted"/>
<dbReference type="EMBL" id="GIKN01007763">
    <property type="protein sequence ID" value="NIE50036.1"/>
    <property type="molecule type" value="Transcribed_RNA"/>
</dbReference>
<protein>
    <submittedName>
        <fullName evidence="1">Uncharacterized protein</fullName>
    </submittedName>
</protein>
<name>A0A6G5AIH1_RHIMP</name>